<sequence>MRAIITGNSGSGKSTLAKRLAENHQMAHLDLDTLAWNGDTPPARQIFSKSTRAIDDFLTANKNWVIEGCYADLIRYAAKSSTHFYFMNLPTETCLENCRNRPWEAHKYPSPEAQNAMLEMLLQWVRDYTQRDDDFSYQSHRDLFDAFNGSKFEILTNQQAAALTN</sequence>
<dbReference type="RefSeq" id="WP_309490955.1">
    <property type="nucleotide sequence ID" value="NZ_JAENIG010000012.1"/>
</dbReference>
<dbReference type="AlphaFoldDB" id="A0AAE2VA55"/>
<evidence type="ECO:0000313" key="2">
    <source>
        <dbReference type="Proteomes" id="UP000634206"/>
    </source>
</evidence>
<dbReference type="Pfam" id="PF13238">
    <property type="entry name" value="AAA_18"/>
    <property type="match status" value="1"/>
</dbReference>
<organism evidence="1 2">
    <name type="scientific">Oceaniferula flava</name>
    <dbReference type="NCBI Taxonomy" id="2800421"/>
    <lineage>
        <taxon>Bacteria</taxon>
        <taxon>Pseudomonadati</taxon>
        <taxon>Verrucomicrobiota</taxon>
        <taxon>Verrucomicrobiia</taxon>
        <taxon>Verrucomicrobiales</taxon>
        <taxon>Verrucomicrobiaceae</taxon>
        <taxon>Oceaniferula</taxon>
    </lineage>
</organism>
<dbReference type="SUPFAM" id="SSF52540">
    <property type="entry name" value="P-loop containing nucleoside triphosphate hydrolases"/>
    <property type="match status" value="1"/>
</dbReference>
<evidence type="ECO:0000313" key="1">
    <source>
        <dbReference type="EMBL" id="MBK1856333.1"/>
    </source>
</evidence>
<dbReference type="InterPro" id="IPR052922">
    <property type="entry name" value="Cytidylate_Kinase-2"/>
</dbReference>
<dbReference type="Gene3D" id="3.40.50.300">
    <property type="entry name" value="P-loop containing nucleotide triphosphate hydrolases"/>
    <property type="match status" value="1"/>
</dbReference>
<gene>
    <name evidence="1" type="ORF">JIN83_15275</name>
</gene>
<protein>
    <submittedName>
        <fullName evidence="1">AAA family ATPase</fullName>
    </submittedName>
</protein>
<name>A0AAE2VA55_9BACT</name>
<keyword evidence="2" id="KW-1185">Reference proteome</keyword>
<accession>A0AAE2VA55</accession>
<dbReference type="InterPro" id="IPR027417">
    <property type="entry name" value="P-loop_NTPase"/>
</dbReference>
<comment type="caution">
    <text evidence="1">The sequence shown here is derived from an EMBL/GenBank/DDBJ whole genome shotgun (WGS) entry which is preliminary data.</text>
</comment>
<dbReference type="PANTHER" id="PTHR37816:SF2">
    <property type="entry name" value="DNA TOPOLOGY MODULATION PROTEIN FLAR-RELATED PROTEIN"/>
    <property type="match status" value="1"/>
</dbReference>
<proteinExistence type="predicted"/>
<reference evidence="1" key="1">
    <citation type="submission" date="2021-01" db="EMBL/GenBank/DDBJ databases">
        <title>Modified the classification status of verrucomicrobia.</title>
        <authorList>
            <person name="Feng X."/>
        </authorList>
    </citation>
    <scope>NUCLEOTIDE SEQUENCE</scope>
    <source>
        <strain evidence="1">5K15</strain>
    </source>
</reference>
<dbReference type="Proteomes" id="UP000634206">
    <property type="component" value="Unassembled WGS sequence"/>
</dbReference>
<dbReference type="EMBL" id="JAENIG010000012">
    <property type="protein sequence ID" value="MBK1856333.1"/>
    <property type="molecule type" value="Genomic_DNA"/>
</dbReference>
<dbReference type="PANTHER" id="PTHR37816">
    <property type="entry name" value="YALI0E33011P"/>
    <property type="match status" value="1"/>
</dbReference>